<keyword evidence="7" id="KW-1185">Reference proteome</keyword>
<organism evidence="6 7">
    <name type="scientific">Caenibius tardaugens NBRC 16725</name>
    <dbReference type="NCBI Taxonomy" id="1219035"/>
    <lineage>
        <taxon>Bacteria</taxon>
        <taxon>Pseudomonadati</taxon>
        <taxon>Pseudomonadota</taxon>
        <taxon>Alphaproteobacteria</taxon>
        <taxon>Sphingomonadales</taxon>
        <taxon>Erythrobacteraceae</taxon>
        <taxon>Caenibius</taxon>
    </lineage>
</organism>
<keyword evidence="3" id="KW-0804">Transcription</keyword>
<gene>
    <name evidence="6" type="ORF">NT2_11_00190</name>
</gene>
<dbReference type="InterPro" id="IPR036388">
    <property type="entry name" value="WH-like_DNA-bd_sf"/>
</dbReference>
<dbReference type="Gene3D" id="1.10.10.10">
    <property type="entry name" value="Winged helix-like DNA-binding domain superfamily/Winged helix DNA-binding domain"/>
    <property type="match status" value="1"/>
</dbReference>
<dbReference type="InterPro" id="IPR036390">
    <property type="entry name" value="WH_DNA-bd_sf"/>
</dbReference>
<dbReference type="eggNOG" id="COG0664">
    <property type="taxonomic scope" value="Bacteria"/>
</dbReference>
<dbReference type="InterPro" id="IPR012318">
    <property type="entry name" value="HTH_CRP"/>
</dbReference>
<dbReference type="KEGG" id="ntd:EGO55_06900"/>
<comment type="caution">
    <text evidence="6">The sequence shown here is derived from an EMBL/GenBank/DDBJ whole genome shotgun (WGS) entry which is preliminary data.</text>
</comment>
<dbReference type="InterPro" id="IPR050397">
    <property type="entry name" value="Env_Response_Regulators"/>
</dbReference>
<evidence type="ECO:0000256" key="1">
    <source>
        <dbReference type="ARBA" id="ARBA00023015"/>
    </source>
</evidence>
<dbReference type="SUPFAM" id="SSF46785">
    <property type="entry name" value="Winged helix' DNA-binding domain"/>
    <property type="match status" value="1"/>
</dbReference>
<feature type="domain" description="HTH crp-type" evidence="5">
    <location>
        <begin position="152"/>
        <end position="220"/>
    </location>
</feature>
<dbReference type="RefSeq" id="WP_021691529.1">
    <property type="nucleotide sequence ID" value="NZ_BASZ01000011.1"/>
</dbReference>
<dbReference type="GO" id="GO:0005829">
    <property type="term" value="C:cytosol"/>
    <property type="evidence" value="ECO:0007669"/>
    <property type="project" value="TreeGrafter"/>
</dbReference>
<dbReference type="Pfam" id="PF00027">
    <property type="entry name" value="cNMP_binding"/>
    <property type="match status" value="1"/>
</dbReference>
<evidence type="ECO:0000256" key="3">
    <source>
        <dbReference type="ARBA" id="ARBA00023163"/>
    </source>
</evidence>
<dbReference type="Pfam" id="PF13545">
    <property type="entry name" value="HTH_Crp_2"/>
    <property type="match status" value="1"/>
</dbReference>
<feature type="domain" description="Cyclic nucleotide-binding" evidence="4">
    <location>
        <begin position="26"/>
        <end position="138"/>
    </location>
</feature>
<dbReference type="OrthoDB" id="7506088at2"/>
<keyword evidence="2" id="KW-0238">DNA-binding</keyword>
<dbReference type="PROSITE" id="PS50042">
    <property type="entry name" value="CNMP_BINDING_3"/>
    <property type="match status" value="1"/>
</dbReference>
<reference evidence="6 7" key="1">
    <citation type="submission" date="2013-09" db="EMBL/GenBank/DDBJ databases">
        <title>Whole genome shotgun sequence of Novosphingobium tardaugens NBRC 16725.</title>
        <authorList>
            <person name="Isaki S."/>
            <person name="Hosoyama A."/>
            <person name="Tsuchikane K."/>
            <person name="Katsumata H."/>
            <person name="Ando Y."/>
            <person name="Yamazaki S."/>
            <person name="Fujita N."/>
        </authorList>
    </citation>
    <scope>NUCLEOTIDE SEQUENCE [LARGE SCALE GENOMIC DNA]</scope>
    <source>
        <strain evidence="6 7">NBRC 16725</strain>
    </source>
</reference>
<proteinExistence type="predicted"/>
<evidence type="ECO:0000259" key="5">
    <source>
        <dbReference type="PROSITE" id="PS51063"/>
    </source>
</evidence>
<dbReference type="PANTHER" id="PTHR24567">
    <property type="entry name" value="CRP FAMILY TRANSCRIPTIONAL REGULATORY PROTEIN"/>
    <property type="match status" value="1"/>
</dbReference>
<dbReference type="EMBL" id="BASZ01000011">
    <property type="protein sequence ID" value="GAD50711.1"/>
    <property type="molecule type" value="Genomic_DNA"/>
</dbReference>
<dbReference type="CDD" id="cd00038">
    <property type="entry name" value="CAP_ED"/>
    <property type="match status" value="1"/>
</dbReference>
<evidence type="ECO:0000256" key="2">
    <source>
        <dbReference type="ARBA" id="ARBA00023125"/>
    </source>
</evidence>
<evidence type="ECO:0000259" key="4">
    <source>
        <dbReference type="PROSITE" id="PS50042"/>
    </source>
</evidence>
<dbReference type="Proteomes" id="UP000016568">
    <property type="component" value="Unassembled WGS sequence"/>
</dbReference>
<dbReference type="InterPro" id="IPR014710">
    <property type="entry name" value="RmlC-like_jellyroll"/>
</dbReference>
<dbReference type="InterPro" id="IPR018490">
    <property type="entry name" value="cNMP-bd_dom_sf"/>
</dbReference>
<dbReference type="InterPro" id="IPR000595">
    <property type="entry name" value="cNMP-bd_dom"/>
</dbReference>
<evidence type="ECO:0000313" key="6">
    <source>
        <dbReference type="EMBL" id="GAD50711.1"/>
    </source>
</evidence>
<name>U2YB71_9SPHN</name>
<evidence type="ECO:0000313" key="7">
    <source>
        <dbReference type="Proteomes" id="UP000016568"/>
    </source>
</evidence>
<accession>U2YB71</accession>
<dbReference type="Gene3D" id="2.60.120.10">
    <property type="entry name" value="Jelly Rolls"/>
    <property type="match status" value="1"/>
</dbReference>
<dbReference type="AlphaFoldDB" id="U2YB71"/>
<protein>
    <submittedName>
        <fullName evidence="6">Putative Crp/Fnr family transcriptional regulator</fullName>
    </submittedName>
</protein>
<keyword evidence="1" id="KW-0805">Transcription regulation</keyword>
<dbReference type="GO" id="GO:0003677">
    <property type="term" value="F:DNA binding"/>
    <property type="evidence" value="ECO:0007669"/>
    <property type="project" value="UniProtKB-KW"/>
</dbReference>
<dbReference type="GO" id="GO:0003700">
    <property type="term" value="F:DNA-binding transcription factor activity"/>
    <property type="evidence" value="ECO:0007669"/>
    <property type="project" value="TreeGrafter"/>
</dbReference>
<dbReference type="PROSITE" id="PS51063">
    <property type="entry name" value="HTH_CRP_2"/>
    <property type="match status" value="1"/>
</dbReference>
<dbReference type="SMART" id="SM00419">
    <property type="entry name" value="HTH_CRP"/>
    <property type="match status" value="1"/>
</dbReference>
<sequence>MKREERELAVRVLAHAEWMQGFAPVLAEALLAHGRLVRIRPGEWAQGEGDEDRGLFVVIDGVFHTYCTASGDRDVMIGVAGMGAVLGHATRFSGGPRLVTAICTEPGLLLQIPETALERIAERRPEIWRVIASSAYANLRRAMQMMVEAITLAPRQRIAARLIASAEPVDGSPAMVRLSQQALGEMTGLTRKTVNLHLAAFEREGLVSLRYGYLLLRDPGGLRRAAV</sequence>
<dbReference type="PANTHER" id="PTHR24567:SF74">
    <property type="entry name" value="HTH-TYPE TRANSCRIPTIONAL REGULATOR ARCR"/>
    <property type="match status" value="1"/>
</dbReference>
<dbReference type="SUPFAM" id="SSF51206">
    <property type="entry name" value="cAMP-binding domain-like"/>
    <property type="match status" value="1"/>
</dbReference>